<dbReference type="InterPro" id="IPR006311">
    <property type="entry name" value="TAT_signal"/>
</dbReference>
<dbReference type="RefSeq" id="WP_132192870.1">
    <property type="nucleotide sequence ID" value="NZ_SMKY01000003.1"/>
</dbReference>
<dbReference type="Gene3D" id="3.90.70.10">
    <property type="entry name" value="Cysteine proteinases"/>
    <property type="match status" value="1"/>
</dbReference>
<organism evidence="2 3">
    <name type="scientific">Actinomadura darangshiensis</name>
    <dbReference type="NCBI Taxonomy" id="705336"/>
    <lineage>
        <taxon>Bacteria</taxon>
        <taxon>Bacillati</taxon>
        <taxon>Actinomycetota</taxon>
        <taxon>Actinomycetes</taxon>
        <taxon>Streptosporangiales</taxon>
        <taxon>Thermomonosporaceae</taxon>
        <taxon>Actinomadura</taxon>
    </lineage>
</organism>
<evidence type="ECO:0000256" key="1">
    <source>
        <dbReference type="SAM" id="SignalP"/>
    </source>
</evidence>
<evidence type="ECO:0000313" key="2">
    <source>
        <dbReference type="EMBL" id="TDD92174.1"/>
    </source>
</evidence>
<comment type="caution">
    <text evidence="2">The sequence shown here is derived from an EMBL/GenBank/DDBJ whole genome shotgun (WGS) entry which is preliminary data.</text>
</comment>
<dbReference type="AlphaFoldDB" id="A0A4R5C5G9"/>
<name>A0A4R5C5G9_9ACTN</name>
<accession>A0A4R5C5G9</accession>
<dbReference type="EMBL" id="SMKY01000003">
    <property type="protein sequence ID" value="TDD92174.1"/>
    <property type="molecule type" value="Genomic_DNA"/>
</dbReference>
<dbReference type="PROSITE" id="PS51318">
    <property type="entry name" value="TAT"/>
    <property type="match status" value="1"/>
</dbReference>
<dbReference type="InterPro" id="IPR022118">
    <property type="entry name" value="Peptidase_C70_AvrRpt2"/>
</dbReference>
<reference evidence="2 3" key="1">
    <citation type="submission" date="2019-03" db="EMBL/GenBank/DDBJ databases">
        <title>Draft genome sequences of novel Actinobacteria.</title>
        <authorList>
            <person name="Sahin N."/>
            <person name="Ay H."/>
            <person name="Saygin H."/>
        </authorList>
    </citation>
    <scope>NUCLEOTIDE SEQUENCE [LARGE SCALE GENOMIC DNA]</scope>
    <source>
        <strain evidence="2 3">DSM 45941</strain>
    </source>
</reference>
<dbReference type="OrthoDB" id="5148996at2"/>
<dbReference type="Pfam" id="PF12385">
    <property type="entry name" value="Peptidase_C70"/>
    <property type="match status" value="1"/>
</dbReference>
<gene>
    <name evidence="2" type="ORF">E1293_01290</name>
</gene>
<sequence>MRTRTRPARGRRRLAAGAAGVAAATLAASTAVASAQELPITQQVQQQNQWCWVASGLTIAKFFGKGNVSQNDFCNLGRGYPQGSQCPNQAGYLEYDQRAYQALGLSPGQVSGPLSYSGVTAEIDGQRPILTGIYWTAGGGHAQVIYGYSGQTISYGDPWPSSPRYGEMSYSGYVSNGQFQWGQALSRIGG</sequence>
<evidence type="ECO:0008006" key="4">
    <source>
        <dbReference type="Google" id="ProtNLM"/>
    </source>
</evidence>
<protein>
    <recommendedName>
        <fullName evidence="4">Peptidase C39-like domain-containing protein</fullName>
    </recommendedName>
</protein>
<proteinExistence type="predicted"/>
<evidence type="ECO:0000313" key="3">
    <source>
        <dbReference type="Proteomes" id="UP000295578"/>
    </source>
</evidence>
<keyword evidence="3" id="KW-1185">Reference proteome</keyword>
<feature type="chain" id="PRO_5038525617" description="Peptidase C39-like domain-containing protein" evidence="1">
    <location>
        <begin position="34"/>
        <end position="190"/>
    </location>
</feature>
<feature type="signal peptide" evidence="1">
    <location>
        <begin position="1"/>
        <end position="33"/>
    </location>
</feature>
<keyword evidence="1" id="KW-0732">Signal</keyword>
<dbReference type="Proteomes" id="UP000295578">
    <property type="component" value="Unassembled WGS sequence"/>
</dbReference>